<keyword evidence="2" id="KW-0812">Transmembrane</keyword>
<feature type="transmembrane region" description="Helical" evidence="2">
    <location>
        <begin position="326"/>
        <end position="345"/>
    </location>
</feature>
<organism evidence="3 4">
    <name type="scientific">Candidatus Stercoripulliclostridium merdipullorum</name>
    <dbReference type="NCBI Taxonomy" id="2840952"/>
    <lineage>
        <taxon>Bacteria</taxon>
        <taxon>Bacillati</taxon>
        <taxon>Bacillota</taxon>
        <taxon>Clostridia</taxon>
        <taxon>Eubacteriales</taxon>
        <taxon>Candidatus Stercoripulliclostridium</taxon>
    </lineage>
</organism>
<dbReference type="GO" id="GO:0005886">
    <property type="term" value="C:plasma membrane"/>
    <property type="evidence" value="ECO:0007669"/>
    <property type="project" value="TreeGrafter"/>
</dbReference>
<feature type="transmembrane region" description="Helical" evidence="2">
    <location>
        <begin position="145"/>
        <end position="169"/>
    </location>
</feature>
<comment type="caution">
    <text evidence="3">The sequence shown here is derived from an EMBL/GenBank/DDBJ whole genome shotgun (WGS) entry which is preliminary data.</text>
</comment>
<dbReference type="NCBIfam" id="TIGR00792">
    <property type="entry name" value="gph"/>
    <property type="match status" value="1"/>
</dbReference>
<name>A0A9D1NCK0_9FIRM</name>
<dbReference type="GO" id="GO:0008643">
    <property type="term" value="P:carbohydrate transport"/>
    <property type="evidence" value="ECO:0007669"/>
    <property type="project" value="InterPro"/>
</dbReference>
<feature type="transmembrane region" description="Helical" evidence="2">
    <location>
        <begin position="262"/>
        <end position="292"/>
    </location>
</feature>
<feature type="transmembrane region" description="Helical" evidence="2">
    <location>
        <begin position="75"/>
        <end position="92"/>
    </location>
</feature>
<feature type="transmembrane region" description="Helical" evidence="2">
    <location>
        <begin position="113"/>
        <end position="133"/>
    </location>
</feature>
<dbReference type="GO" id="GO:0006814">
    <property type="term" value="P:sodium ion transport"/>
    <property type="evidence" value="ECO:0007669"/>
    <property type="project" value="InterPro"/>
</dbReference>
<keyword evidence="2" id="KW-0472">Membrane</keyword>
<feature type="transmembrane region" description="Helical" evidence="2">
    <location>
        <begin position="181"/>
        <end position="204"/>
    </location>
</feature>
<evidence type="ECO:0000256" key="1">
    <source>
        <dbReference type="SAM" id="MobiDB-lite"/>
    </source>
</evidence>
<reference evidence="3" key="1">
    <citation type="submission" date="2020-10" db="EMBL/GenBank/DDBJ databases">
        <authorList>
            <person name="Gilroy R."/>
        </authorList>
    </citation>
    <scope>NUCLEOTIDE SEQUENCE</scope>
    <source>
        <strain evidence="3">23406</strain>
    </source>
</reference>
<dbReference type="InterPro" id="IPR001927">
    <property type="entry name" value="Na/Gal_symport"/>
</dbReference>
<dbReference type="Proteomes" id="UP000886891">
    <property type="component" value="Unassembled WGS sequence"/>
</dbReference>
<feature type="transmembrane region" description="Helical" evidence="2">
    <location>
        <begin position="414"/>
        <end position="430"/>
    </location>
</feature>
<feature type="transmembrane region" description="Helical" evidence="2">
    <location>
        <begin position="42"/>
        <end position="63"/>
    </location>
</feature>
<dbReference type="SUPFAM" id="SSF103473">
    <property type="entry name" value="MFS general substrate transporter"/>
    <property type="match status" value="1"/>
</dbReference>
<dbReference type="Gene3D" id="1.20.1250.20">
    <property type="entry name" value="MFS general substrate transporter like domains"/>
    <property type="match status" value="1"/>
</dbReference>
<evidence type="ECO:0000256" key="2">
    <source>
        <dbReference type="SAM" id="Phobius"/>
    </source>
</evidence>
<dbReference type="GO" id="GO:0015293">
    <property type="term" value="F:symporter activity"/>
    <property type="evidence" value="ECO:0007669"/>
    <property type="project" value="InterPro"/>
</dbReference>
<feature type="transmembrane region" description="Helical" evidence="2">
    <location>
        <begin position="450"/>
        <end position="473"/>
    </location>
</feature>
<protein>
    <submittedName>
        <fullName evidence="3">MFS transporter</fullName>
    </submittedName>
</protein>
<dbReference type="PANTHER" id="PTHR11328">
    <property type="entry name" value="MAJOR FACILITATOR SUPERFAMILY DOMAIN-CONTAINING PROTEIN"/>
    <property type="match status" value="1"/>
</dbReference>
<reference evidence="3" key="2">
    <citation type="journal article" date="2021" name="PeerJ">
        <title>Extensive microbial diversity within the chicken gut microbiome revealed by metagenomics and culture.</title>
        <authorList>
            <person name="Gilroy R."/>
            <person name="Ravi A."/>
            <person name="Getino M."/>
            <person name="Pursley I."/>
            <person name="Horton D.L."/>
            <person name="Alikhan N.F."/>
            <person name="Baker D."/>
            <person name="Gharbi K."/>
            <person name="Hall N."/>
            <person name="Watson M."/>
            <person name="Adriaenssens E.M."/>
            <person name="Foster-Nyarko E."/>
            <person name="Jarju S."/>
            <person name="Secka A."/>
            <person name="Antonio M."/>
            <person name="Oren A."/>
            <person name="Chaudhuri R.R."/>
            <person name="La Ragione R."/>
            <person name="Hildebrand F."/>
            <person name="Pallen M.J."/>
        </authorList>
    </citation>
    <scope>NUCLEOTIDE SEQUENCE</scope>
    <source>
        <strain evidence="3">23406</strain>
    </source>
</reference>
<dbReference type="EMBL" id="DVOH01000046">
    <property type="protein sequence ID" value="HIV00629.1"/>
    <property type="molecule type" value="Genomic_DNA"/>
</dbReference>
<dbReference type="CDD" id="cd17332">
    <property type="entry name" value="MFS_MelB_like"/>
    <property type="match status" value="1"/>
</dbReference>
<accession>A0A9D1NCK0</accession>
<feature type="transmembrane region" description="Helical" evidence="2">
    <location>
        <begin position="210"/>
        <end position="236"/>
    </location>
</feature>
<feature type="region of interest" description="Disordered" evidence="1">
    <location>
        <begin position="1"/>
        <end position="27"/>
    </location>
</feature>
<keyword evidence="2" id="KW-1133">Transmembrane helix</keyword>
<dbReference type="Pfam" id="PF13347">
    <property type="entry name" value="MFS_2"/>
    <property type="match status" value="1"/>
</dbReference>
<sequence>MSDFEQEAVMPAADAVTTQSPRSDVPTGGYDSTKKYLKPKDYIGFSAAMFANGAIVGLMQGYLMAYCLTVIPSAYAGYIGIIFLIAKIWDGINDPIMGVLIDRTRTRWGKMRPYIMFASVPFALVTILMFTIPEFSPPGKLVYLMIGYIVWDMLSTLIDVPLQGLYTVISPNNEERTKVITVTRIVSSIAEQSALVVTSVIFLLPDVDKSQGFTICAIIIGCIAPFIMVPSVIFGIKERLVAKIEPPKFFDSFRYLFRNKPLLILISANLLTFFRNLVSAMIIYVVACVFYHPEQQIVFSLPGAIASVIGMTAAPFLKKRFDSKTIFIIATIAHSVGLALVFVVGRSLMTVDMTACMYTVAALMFIAMLPVGLLNTVPHLMATDTIDYMEWKTGQRAEGMTFSLMTLRSKISSGLKDGVLILFLVVIFKFEGYGASDNVFPEQSQYTKEGIFLLYTLIPALLNLVSIIPILFYKLDGKTMAKINAELAERRKSSNTITVNE</sequence>
<evidence type="ECO:0000313" key="4">
    <source>
        <dbReference type="Proteomes" id="UP000886891"/>
    </source>
</evidence>
<feature type="transmembrane region" description="Helical" evidence="2">
    <location>
        <begin position="298"/>
        <end position="317"/>
    </location>
</feature>
<feature type="transmembrane region" description="Helical" evidence="2">
    <location>
        <begin position="357"/>
        <end position="377"/>
    </location>
</feature>
<dbReference type="AlphaFoldDB" id="A0A9D1NCK0"/>
<dbReference type="PANTHER" id="PTHR11328:SF24">
    <property type="entry name" value="MAJOR FACILITATOR SUPERFAMILY (MFS) PROFILE DOMAIN-CONTAINING PROTEIN"/>
    <property type="match status" value="1"/>
</dbReference>
<dbReference type="InterPro" id="IPR036259">
    <property type="entry name" value="MFS_trans_sf"/>
</dbReference>
<dbReference type="InterPro" id="IPR039672">
    <property type="entry name" value="MFS_2"/>
</dbReference>
<gene>
    <name evidence="3" type="ORF">IAB14_05925</name>
</gene>
<proteinExistence type="predicted"/>
<evidence type="ECO:0000313" key="3">
    <source>
        <dbReference type="EMBL" id="HIV00629.1"/>
    </source>
</evidence>